<reference evidence="1 2" key="1">
    <citation type="journal article" date="2016" name="PLoS ONE">
        <title>The Identification of Novel Diagnostic Marker Genes for the Detection of Beer Spoiling Pediococcus damnosus Strains Using the BlAst Diagnostic Gene findEr.</title>
        <authorList>
            <person name="Behr J."/>
            <person name="Geissler A.J."/>
            <person name="Schmid J."/>
            <person name="Zehe A."/>
            <person name="Vogel R.F."/>
        </authorList>
    </citation>
    <scope>NUCLEOTIDE SEQUENCE [LARGE SCALE GENOMIC DNA]</scope>
    <source>
        <strain evidence="1 2">TMW 2.1535</strain>
    </source>
</reference>
<dbReference type="Proteomes" id="UP000076244">
    <property type="component" value="Chromosome"/>
</dbReference>
<proteinExistence type="predicted"/>
<keyword evidence="2" id="KW-1185">Reference proteome</keyword>
<dbReference type="EMBL" id="CP012288">
    <property type="protein sequence ID" value="AMV66185.1"/>
    <property type="molecule type" value="Genomic_DNA"/>
</dbReference>
<evidence type="ECO:0000313" key="2">
    <source>
        <dbReference type="Proteomes" id="UP000076244"/>
    </source>
</evidence>
<accession>A0ABN4N6Y7</accession>
<organism evidence="1 2">
    <name type="scientific">Pediococcus damnosus</name>
    <dbReference type="NCBI Taxonomy" id="51663"/>
    <lineage>
        <taxon>Bacteria</taxon>
        <taxon>Bacillati</taxon>
        <taxon>Bacillota</taxon>
        <taxon>Bacilli</taxon>
        <taxon>Lactobacillales</taxon>
        <taxon>Lactobacillaceae</taxon>
        <taxon>Pediococcus</taxon>
    </lineage>
</organism>
<evidence type="ECO:0000313" key="1">
    <source>
        <dbReference type="EMBL" id="AMV66185.1"/>
    </source>
</evidence>
<protein>
    <submittedName>
        <fullName evidence="1">Uncharacterized protein</fullName>
    </submittedName>
</protein>
<name>A0ABN4N6Y7_9LACO</name>
<gene>
    <name evidence="1" type="ORF">ADU72_0236</name>
</gene>
<sequence>MDGFDYPFHFGQPEQDYRNHQDKLFQAVIDKYPHAIVVANLTQLPLCSLILKNK</sequence>